<reference evidence="2 3" key="1">
    <citation type="journal article" date="2016" name="Int. J. Syst. Evol. Microbiol.">
        <title>Descriptions of Anaerotaenia torta gen. nov., sp. nov. and Anaerocolumna cellulosilytica gen. nov., sp. nov. isolated from a methanogenic reactor of cattle waste.</title>
        <authorList>
            <person name="Uek A."/>
            <person name="Ohtaki Y."/>
            <person name="Kaku N."/>
            <person name="Ueki K."/>
        </authorList>
    </citation>
    <scope>NUCLEOTIDE SEQUENCE [LARGE SCALE GENOMIC DNA]</scope>
    <source>
        <strain evidence="2 3">SN021</strain>
    </source>
</reference>
<organism evidence="2 3">
    <name type="scientific">Anaerocolumna cellulosilytica</name>
    <dbReference type="NCBI Taxonomy" id="433286"/>
    <lineage>
        <taxon>Bacteria</taxon>
        <taxon>Bacillati</taxon>
        <taxon>Bacillota</taxon>
        <taxon>Clostridia</taxon>
        <taxon>Lachnospirales</taxon>
        <taxon>Lachnospiraceae</taxon>
        <taxon>Anaerocolumna</taxon>
    </lineage>
</organism>
<feature type="transmembrane region" description="Helical" evidence="1">
    <location>
        <begin position="218"/>
        <end position="234"/>
    </location>
</feature>
<evidence type="ECO:0000313" key="2">
    <source>
        <dbReference type="EMBL" id="BCJ93391.1"/>
    </source>
</evidence>
<accession>A0A6S6R2I2</accession>
<evidence type="ECO:0000313" key="3">
    <source>
        <dbReference type="Proteomes" id="UP000515561"/>
    </source>
</evidence>
<sequence>MQPYNLRKRINILLMDFINPWLNKDKKKTACYTWIIFSIVLGIISSINTVTLTLDDTYLYQRFNDFEANKGFRKTIFTLFLNLDLASTGELRTYGVSKVIHFLLHHIARDNASVYQFIITTVHTLSGILIYKTLKRLKIAELPCILSAITFTLNPFNHLQTFHHWSYLMLPLYLVLLYCYLELGTIQKYENECKLTWRNYIFSFILIFMIVFTGEYTLPMLGCTVLFFIIYSIIKRNKKLVIFFIQHLVYEGVLVIGWSILWKKILSENSVGRFVVQKLNFNFFYNIFLSTKESFKRFLFIGSNNKLDMGKDGVFSLNMMILFITVIFIMLSIIYICFKEKITDYNHLVSWKTSIAITCFSLSSFAVYSLMSIIYNAGMSYRYFYSIFSLLTVTFIILFFSIFRNKKILYLLTICILVIFTGYNVIWYAFLKPTTANIDKEIVSKVTSAANNGKNTMIVITEDTVFGEVLLNSKCYRPLSVFSEAWASQTFFNNIFENVVYISPKDKIVDNLDNTVSIIGDDIILGNNYTTDTLTFNKQDIYIISNNRYTDERNYYTDVNDYLNYES</sequence>
<dbReference type="EMBL" id="AP023367">
    <property type="protein sequence ID" value="BCJ93391.1"/>
    <property type="molecule type" value="Genomic_DNA"/>
</dbReference>
<dbReference type="Proteomes" id="UP000515561">
    <property type="component" value="Chromosome"/>
</dbReference>
<feature type="transmembrane region" description="Helical" evidence="1">
    <location>
        <begin position="31"/>
        <end position="54"/>
    </location>
</feature>
<feature type="transmembrane region" description="Helical" evidence="1">
    <location>
        <begin position="409"/>
        <end position="430"/>
    </location>
</feature>
<dbReference type="KEGG" id="acel:acsn021_09600"/>
<gene>
    <name evidence="2" type="ORF">acsn021_09600</name>
</gene>
<keyword evidence="1" id="KW-1133">Transmembrane helix</keyword>
<proteinExistence type="predicted"/>
<keyword evidence="1" id="KW-0472">Membrane</keyword>
<protein>
    <submittedName>
        <fullName evidence="2">Uncharacterized protein</fullName>
    </submittedName>
</protein>
<feature type="transmembrane region" description="Helical" evidence="1">
    <location>
        <begin position="162"/>
        <end position="183"/>
    </location>
</feature>
<dbReference type="RefSeq" id="WP_184090510.1">
    <property type="nucleotide sequence ID" value="NZ_AP023367.1"/>
</dbReference>
<feature type="transmembrane region" description="Helical" evidence="1">
    <location>
        <begin position="315"/>
        <end position="338"/>
    </location>
</feature>
<evidence type="ECO:0000256" key="1">
    <source>
        <dbReference type="SAM" id="Phobius"/>
    </source>
</evidence>
<dbReference type="AlphaFoldDB" id="A0A6S6R2I2"/>
<keyword evidence="3" id="KW-1185">Reference proteome</keyword>
<keyword evidence="1" id="KW-0812">Transmembrane</keyword>
<feature type="transmembrane region" description="Helical" evidence="1">
    <location>
        <begin position="350"/>
        <end position="371"/>
    </location>
</feature>
<name>A0A6S6R2I2_9FIRM</name>
<feature type="transmembrane region" description="Helical" evidence="1">
    <location>
        <begin position="114"/>
        <end position="132"/>
    </location>
</feature>
<feature type="transmembrane region" description="Helical" evidence="1">
    <location>
        <begin position="383"/>
        <end position="402"/>
    </location>
</feature>
<feature type="transmembrane region" description="Helical" evidence="1">
    <location>
        <begin position="241"/>
        <end position="261"/>
    </location>
</feature>